<dbReference type="SUPFAM" id="SSF55781">
    <property type="entry name" value="GAF domain-like"/>
    <property type="match status" value="1"/>
</dbReference>
<feature type="coiled-coil region" evidence="15">
    <location>
        <begin position="431"/>
        <end position="496"/>
    </location>
</feature>
<dbReference type="RefSeq" id="WP_173730044.1">
    <property type="nucleotide sequence ID" value="NZ_JABTTE010000003.1"/>
</dbReference>
<name>A0A8J8GBW7_9BACI</name>
<dbReference type="PANTHER" id="PTHR45339:SF1">
    <property type="entry name" value="HYBRID SIGNAL TRANSDUCTION HISTIDINE KINASE J"/>
    <property type="match status" value="1"/>
</dbReference>
<keyword evidence="12 16" id="KW-0472">Membrane</keyword>
<comment type="similarity">
    <text evidence="3">In the N-terminal section; belongs to the phytochrome family.</text>
</comment>
<evidence type="ECO:0000256" key="11">
    <source>
        <dbReference type="ARBA" id="ARBA00023012"/>
    </source>
</evidence>
<dbReference type="SMART" id="SM00387">
    <property type="entry name" value="HATPase_c"/>
    <property type="match status" value="1"/>
</dbReference>
<dbReference type="Proteomes" id="UP000625804">
    <property type="component" value="Unassembled WGS sequence"/>
</dbReference>
<dbReference type="Pfam" id="PF02518">
    <property type="entry name" value="HATPase_c"/>
    <property type="match status" value="1"/>
</dbReference>
<feature type="domain" description="Histidine kinase" evidence="17">
    <location>
        <begin position="510"/>
        <end position="740"/>
    </location>
</feature>
<keyword evidence="16" id="KW-0812">Transmembrane</keyword>
<keyword evidence="21" id="KW-1185">Reference proteome</keyword>
<dbReference type="EMBL" id="JABTTE010000003">
    <property type="protein sequence ID" value="NSL50837.1"/>
    <property type="molecule type" value="Genomic_DNA"/>
</dbReference>
<feature type="domain" description="Response regulatory" evidence="18">
    <location>
        <begin position="802"/>
        <end position="919"/>
    </location>
</feature>
<dbReference type="SMART" id="SM00448">
    <property type="entry name" value="REC"/>
    <property type="match status" value="1"/>
</dbReference>
<evidence type="ECO:0000256" key="9">
    <source>
        <dbReference type="ARBA" id="ARBA00022777"/>
    </source>
</evidence>
<dbReference type="Gene3D" id="6.10.340.10">
    <property type="match status" value="1"/>
</dbReference>
<dbReference type="InterPro" id="IPR003660">
    <property type="entry name" value="HAMP_dom"/>
</dbReference>
<evidence type="ECO:0000256" key="6">
    <source>
        <dbReference type="ARBA" id="ARBA00022553"/>
    </source>
</evidence>
<comment type="catalytic activity">
    <reaction evidence="1">
        <text>ATP + protein L-histidine = ADP + protein N-phospho-L-histidine.</text>
        <dbReference type="EC" id="2.7.13.3"/>
    </reaction>
</comment>
<keyword evidence="10" id="KW-0067">ATP-binding</keyword>
<dbReference type="InterPro" id="IPR003594">
    <property type="entry name" value="HATPase_dom"/>
</dbReference>
<keyword evidence="8" id="KW-0547">Nucleotide-binding</keyword>
<dbReference type="CDD" id="cd06225">
    <property type="entry name" value="HAMP"/>
    <property type="match status" value="1"/>
</dbReference>
<evidence type="ECO:0000259" key="19">
    <source>
        <dbReference type="PROSITE" id="PS50885"/>
    </source>
</evidence>
<evidence type="ECO:0000256" key="5">
    <source>
        <dbReference type="ARBA" id="ARBA00022475"/>
    </source>
</evidence>
<dbReference type="PROSITE" id="PS50109">
    <property type="entry name" value="HIS_KIN"/>
    <property type="match status" value="1"/>
</dbReference>
<dbReference type="InterPro" id="IPR003018">
    <property type="entry name" value="GAF"/>
</dbReference>
<evidence type="ECO:0000313" key="20">
    <source>
        <dbReference type="EMBL" id="NSL50837.1"/>
    </source>
</evidence>
<dbReference type="EC" id="2.7.13.3" evidence="4"/>
<dbReference type="PANTHER" id="PTHR45339">
    <property type="entry name" value="HYBRID SIGNAL TRANSDUCTION HISTIDINE KINASE J"/>
    <property type="match status" value="1"/>
</dbReference>
<keyword evidence="15" id="KW-0175">Coiled coil</keyword>
<evidence type="ECO:0000256" key="10">
    <source>
        <dbReference type="ARBA" id="ARBA00022840"/>
    </source>
</evidence>
<evidence type="ECO:0000256" key="3">
    <source>
        <dbReference type="ARBA" id="ARBA00006402"/>
    </source>
</evidence>
<keyword evidence="7" id="KW-0808">Transferase</keyword>
<evidence type="ECO:0000256" key="1">
    <source>
        <dbReference type="ARBA" id="ARBA00000085"/>
    </source>
</evidence>
<accession>A0A8J8GBW7</accession>
<dbReference type="InterPro" id="IPR024478">
    <property type="entry name" value="HlyB_4HB_MCP"/>
</dbReference>
<comment type="subcellular location">
    <subcellularLocation>
        <location evidence="2">Cell membrane</location>
        <topology evidence="2">Multi-pass membrane protein</topology>
    </subcellularLocation>
</comment>
<keyword evidence="11" id="KW-0902">Two-component regulatory system</keyword>
<evidence type="ECO:0000256" key="2">
    <source>
        <dbReference type="ARBA" id="ARBA00004651"/>
    </source>
</evidence>
<evidence type="ECO:0000313" key="21">
    <source>
        <dbReference type="Proteomes" id="UP000625804"/>
    </source>
</evidence>
<evidence type="ECO:0000256" key="15">
    <source>
        <dbReference type="SAM" id="Coils"/>
    </source>
</evidence>
<dbReference type="PROSITE" id="PS50110">
    <property type="entry name" value="RESPONSE_REGULATORY"/>
    <property type="match status" value="1"/>
</dbReference>
<feature type="modified residue" description="4-aspartylphosphate" evidence="14">
    <location>
        <position position="852"/>
    </location>
</feature>
<dbReference type="PROSITE" id="PS50885">
    <property type="entry name" value="HAMP"/>
    <property type="match status" value="1"/>
</dbReference>
<feature type="domain" description="HAMP" evidence="19">
    <location>
        <begin position="207"/>
        <end position="261"/>
    </location>
</feature>
<dbReference type="InterPro" id="IPR036097">
    <property type="entry name" value="HisK_dim/P_sf"/>
</dbReference>
<evidence type="ECO:0000256" key="14">
    <source>
        <dbReference type="PROSITE-ProRule" id="PRU00169"/>
    </source>
</evidence>
<dbReference type="SMART" id="SM00388">
    <property type="entry name" value="HisKA"/>
    <property type="match status" value="1"/>
</dbReference>
<evidence type="ECO:0000259" key="17">
    <source>
        <dbReference type="PROSITE" id="PS50109"/>
    </source>
</evidence>
<dbReference type="CDD" id="cd17546">
    <property type="entry name" value="REC_hyHK_CKI1_RcsC-like"/>
    <property type="match status" value="1"/>
</dbReference>
<keyword evidence="16" id="KW-1133">Transmembrane helix</keyword>
<protein>
    <recommendedName>
        <fullName evidence="13">Circadian input-output histidine kinase CikA</fullName>
        <ecNumber evidence="4">2.7.13.3</ecNumber>
    </recommendedName>
</protein>
<dbReference type="Gene3D" id="1.10.287.130">
    <property type="match status" value="1"/>
</dbReference>
<reference evidence="20" key="1">
    <citation type="submission" date="2020-06" db="EMBL/GenBank/DDBJ databases">
        <title>A novel thermopfilic bacterium from Erzurum, Turkey.</title>
        <authorList>
            <person name="Adiguzel A."/>
            <person name="Ay H."/>
            <person name="Baltaci M.O."/>
        </authorList>
    </citation>
    <scope>NUCLEOTIDE SEQUENCE</scope>
    <source>
        <strain evidence="20">P2</strain>
    </source>
</reference>
<dbReference type="FunFam" id="3.30.565.10:FF:000010">
    <property type="entry name" value="Sensor histidine kinase RcsC"/>
    <property type="match status" value="1"/>
</dbReference>
<dbReference type="Gene3D" id="3.40.50.2300">
    <property type="match status" value="1"/>
</dbReference>
<dbReference type="InterPro" id="IPR036890">
    <property type="entry name" value="HATPase_C_sf"/>
</dbReference>
<dbReference type="Pfam" id="PF13185">
    <property type="entry name" value="GAF_2"/>
    <property type="match status" value="1"/>
</dbReference>
<dbReference type="CDD" id="cd19411">
    <property type="entry name" value="MCP2201-like_sensor"/>
    <property type="match status" value="1"/>
</dbReference>
<evidence type="ECO:0000259" key="18">
    <source>
        <dbReference type="PROSITE" id="PS50110"/>
    </source>
</evidence>
<evidence type="ECO:0000256" key="7">
    <source>
        <dbReference type="ARBA" id="ARBA00022679"/>
    </source>
</evidence>
<dbReference type="GO" id="GO:0005886">
    <property type="term" value="C:plasma membrane"/>
    <property type="evidence" value="ECO:0007669"/>
    <property type="project" value="UniProtKB-SubCell"/>
</dbReference>
<feature type="transmembrane region" description="Helical" evidence="16">
    <location>
        <begin position="6"/>
        <end position="29"/>
    </location>
</feature>
<sequence>MSFKRKLYLGFGSVIATMITIAVIGLVIIQEQKQSMQILVNENYERMRLVNTFQFEINNTARMVRDVILKKENEFTQEEEKLISVSRRNTAYAVEKLKQFETSENVAELITTLDELNQSYEIGFQKISALLHEGKKEEATKVLIEDYRDVRLGLVSTVEKLIEIEETAMNDAVAASKKMFERTLSGFLYLLAIGFLIAIAITSWVIKSIMSRITKVNTVISNASNLESNKLPRIEEISKDEIGEIALAYNRMAESLEKHMDQENLLKEKMQVENWVKSNFIDILSMYQGIQDIQSFANLFISKITPITGASYGAFYLKSENASMFSKLAAYADDHDNAKKVFYKGEGLLGQAVLENRMISLDQVPENYIKIRSGLGESTPRYVKIIPISYEGKVIAVFELASFYPFNEQHERLLEIIYRTVGVSLNSILGHMKIEKLLAEAQTMTEELQSQSEELQQQQEELRMINEQLEEQYKKSEEKTKELEKIKLDLEEKNRHVELSSKYKSEFLANMSHELRTPLNSMLILSQLLAENNENNLTEKQVEYANTIHSAGKDLLDLINDILDLSKIESGKMEIFPEEVLFTDIKRFVEHHFSPVARQKNLEFEIVVDDNLPYVFMTDNQRLKQILKNLLSNAFKFTHQGKVTIEFKLCNNNKINKSLAHKHVVAISVTDTGIGIAKDKLQLIFEAFHQADGTTSRKYGGTGLGLSICKELAQLLGGFIEVESTLGKGSTFTLFLPEYDISLDQSHLSTQEAAAAILEDTNLIEEIVEHDECENLSESFIESNGEQSIELKNMKELIAGKKVLLVDDDMRNIFSLTTALEMNKMVVVFAENGKEAIEILQNQRDIDLVLMDIMMPVMNGYDAIKAIRNMEEYQSLPIIALTAKAMKHDREKCLEAGASDYISKPVNLDQLLSLIRVWLYR</sequence>
<dbReference type="GO" id="GO:0005524">
    <property type="term" value="F:ATP binding"/>
    <property type="evidence" value="ECO:0007669"/>
    <property type="project" value="UniProtKB-KW"/>
</dbReference>
<dbReference type="InterPro" id="IPR001789">
    <property type="entry name" value="Sig_transdc_resp-reg_receiver"/>
</dbReference>
<dbReference type="Pfam" id="PF00672">
    <property type="entry name" value="HAMP"/>
    <property type="match status" value="1"/>
</dbReference>
<keyword evidence="5" id="KW-1003">Cell membrane</keyword>
<evidence type="ECO:0000256" key="13">
    <source>
        <dbReference type="ARBA" id="ARBA00074306"/>
    </source>
</evidence>
<dbReference type="Pfam" id="PF00072">
    <property type="entry name" value="Response_reg"/>
    <property type="match status" value="1"/>
</dbReference>
<dbReference type="Gene3D" id="3.30.565.10">
    <property type="entry name" value="Histidine kinase-like ATPase, C-terminal domain"/>
    <property type="match status" value="1"/>
</dbReference>
<dbReference type="InterPro" id="IPR005467">
    <property type="entry name" value="His_kinase_dom"/>
</dbReference>
<dbReference type="SMART" id="SM00304">
    <property type="entry name" value="HAMP"/>
    <property type="match status" value="1"/>
</dbReference>
<dbReference type="InterPro" id="IPR029016">
    <property type="entry name" value="GAF-like_dom_sf"/>
</dbReference>
<keyword evidence="9" id="KW-0418">Kinase</keyword>
<dbReference type="SUPFAM" id="SSF55874">
    <property type="entry name" value="ATPase domain of HSP90 chaperone/DNA topoisomerase II/histidine kinase"/>
    <property type="match status" value="1"/>
</dbReference>
<feature type="transmembrane region" description="Helical" evidence="16">
    <location>
        <begin position="187"/>
        <end position="206"/>
    </location>
</feature>
<dbReference type="GO" id="GO:0000155">
    <property type="term" value="F:phosphorelay sensor kinase activity"/>
    <property type="evidence" value="ECO:0007669"/>
    <property type="project" value="InterPro"/>
</dbReference>
<evidence type="ECO:0000256" key="12">
    <source>
        <dbReference type="ARBA" id="ARBA00023136"/>
    </source>
</evidence>
<gene>
    <name evidence="20" type="ORF">HR057_03540</name>
</gene>
<dbReference type="AlphaFoldDB" id="A0A8J8GBW7"/>
<dbReference type="PRINTS" id="PR00344">
    <property type="entry name" value="BCTRLSENSOR"/>
</dbReference>
<evidence type="ECO:0000256" key="8">
    <source>
        <dbReference type="ARBA" id="ARBA00022741"/>
    </source>
</evidence>
<dbReference type="Pfam" id="PF00512">
    <property type="entry name" value="HisKA"/>
    <property type="match status" value="1"/>
</dbReference>
<dbReference type="SUPFAM" id="SSF52172">
    <property type="entry name" value="CheY-like"/>
    <property type="match status" value="1"/>
</dbReference>
<dbReference type="Pfam" id="PF12729">
    <property type="entry name" value="4HB_MCP_1"/>
    <property type="match status" value="1"/>
</dbReference>
<dbReference type="Gene3D" id="3.30.450.40">
    <property type="match status" value="1"/>
</dbReference>
<dbReference type="SUPFAM" id="SSF47384">
    <property type="entry name" value="Homodimeric domain of signal transducing histidine kinase"/>
    <property type="match status" value="1"/>
</dbReference>
<dbReference type="CDD" id="cd16922">
    <property type="entry name" value="HATPase_EvgS-ArcB-TorS-like"/>
    <property type="match status" value="1"/>
</dbReference>
<dbReference type="InterPro" id="IPR011006">
    <property type="entry name" value="CheY-like_superfamily"/>
</dbReference>
<dbReference type="InterPro" id="IPR004358">
    <property type="entry name" value="Sig_transdc_His_kin-like_C"/>
</dbReference>
<dbReference type="InterPro" id="IPR003661">
    <property type="entry name" value="HisK_dim/P_dom"/>
</dbReference>
<comment type="caution">
    <text evidence="20">The sequence shown here is derived from an EMBL/GenBank/DDBJ whole genome shotgun (WGS) entry which is preliminary data.</text>
</comment>
<evidence type="ECO:0000256" key="16">
    <source>
        <dbReference type="SAM" id="Phobius"/>
    </source>
</evidence>
<proteinExistence type="inferred from homology"/>
<evidence type="ECO:0000256" key="4">
    <source>
        <dbReference type="ARBA" id="ARBA00012438"/>
    </source>
</evidence>
<organism evidence="20 21">
    <name type="scientific">Calidifontibacillus erzurumensis</name>
    <dbReference type="NCBI Taxonomy" id="2741433"/>
    <lineage>
        <taxon>Bacteria</taxon>
        <taxon>Bacillati</taxon>
        <taxon>Bacillota</taxon>
        <taxon>Bacilli</taxon>
        <taxon>Bacillales</taxon>
        <taxon>Bacillaceae</taxon>
        <taxon>Calidifontibacillus/Schinkia group</taxon>
        <taxon>Calidifontibacillus</taxon>
    </lineage>
</organism>
<dbReference type="CDD" id="cd00082">
    <property type="entry name" value="HisKA"/>
    <property type="match status" value="1"/>
</dbReference>
<keyword evidence="6 14" id="KW-0597">Phosphoprotein</keyword>
<dbReference type="InterPro" id="IPR047347">
    <property type="entry name" value="YvaQ-like_sensor"/>
</dbReference>